<comment type="subcellular location">
    <subcellularLocation>
        <location evidence="1">Chromosome</location>
    </subcellularLocation>
</comment>
<evidence type="ECO:0008006" key="14">
    <source>
        <dbReference type="Google" id="ProtNLM"/>
    </source>
</evidence>
<keyword evidence="8" id="KW-0862">Zinc</keyword>
<dbReference type="SMART" id="SM00317">
    <property type="entry name" value="SET"/>
    <property type="match status" value="1"/>
</dbReference>
<evidence type="ECO:0000256" key="9">
    <source>
        <dbReference type="SAM" id="MobiDB-lite"/>
    </source>
</evidence>
<evidence type="ECO:0000256" key="6">
    <source>
        <dbReference type="ARBA" id="ARBA00022691"/>
    </source>
</evidence>
<dbReference type="PROSITE" id="PS50280">
    <property type="entry name" value="SET"/>
    <property type="match status" value="1"/>
</dbReference>
<dbReference type="Gene3D" id="2.40.50.40">
    <property type="match status" value="1"/>
</dbReference>
<accession>A0ABR3PIG0</accession>
<dbReference type="GeneID" id="95980836"/>
<gene>
    <name evidence="12" type="ORF">AAFC00_007137</name>
</gene>
<evidence type="ECO:0000259" key="11">
    <source>
        <dbReference type="PROSITE" id="PS50868"/>
    </source>
</evidence>
<proteinExistence type="predicted"/>
<evidence type="ECO:0000256" key="5">
    <source>
        <dbReference type="ARBA" id="ARBA00022679"/>
    </source>
</evidence>
<keyword evidence="4" id="KW-0489">Methyltransferase</keyword>
<feature type="domain" description="SET" evidence="10">
    <location>
        <begin position="348"/>
        <end position="496"/>
    </location>
</feature>
<evidence type="ECO:0000313" key="12">
    <source>
        <dbReference type="EMBL" id="KAL1305526.1"/>
    </source>
</evidence>
<dbReference type="InterPro" id="IPR046341">
    <property type="entry name" value="SET_dom_sf"/>
</dbReference>
<dbReference type="Gene3D" id="2.170.270.10">
    <property type="entry name" value="SET domain"/>
    <property type="match status" value="1"/>
</dbReference>
<feature type="compositionally biased region" description="Low complexity" evidence="9">
    <location>
        <begin position="531"/>
        <end position="552"/>
    </location>
</feature>
<keyword evidence="6" id="KW-0949">S-adenosyl-L-methionine</keyword>
<reference evidence="12 13" key="1">
    <citation type="submission" date="2024-07" db="EMBL/GenBank/DDBJ databases">
        <title>Draft sequence of the Neodothiora populina.</title>
        <authorList>
            <person name="Drown D.D."/>
            <person name="Schuette U.S."/>
            <person name="Buechlein A.B."/>
            <person name="Rusch D.R."/>
            <person name="Winton L.W."/>
            <person name="Adams G.A."/>
        </authorList>
    </citation>
    <scope>NUCLEOTIDE SEQUENCE [LARGE SCALE GENOMIC DNA]</scope>
    <source>
        <strain evidence="12 13">CPC 39397</strain>
    </source>
</reference>
<sequence>MSPSFLDYRISPSNVYAIICHRRLHGHEQYLVRWHSNHPDNAVISWHTLKELRECLHLVQDYVKVALSGPRPPPTTPINDAKNDNTNNSKDRKGGRKRKLLDDGDLSSSASSGYSKDSSYSSVSSSKSARHEVYNGILQRKAGHLIAKESHVSDPSIPHIMNVSSLPDAAMLSEASNTSVYAALWQIRLVFLKQISRLPGPAKLTFCNNLDLETPSLHFRWVQDYVLGQGVSKMDDETILGCSKCKPDMGARRGCEYTQKCDCLEYAEPDPSKAMTESQQAIYEVYLVDRSTDTTGLPKRFPYINTGPRAGCLDRFYLESRYVIYECNHKCRCGPKCKTRNVQFGRKVDLEIFKTANRGFGLRALEPLRKGQFIDKYLGELITDEEADRRETLQTSASSYLFWLDKHMISDPNDKEAEAKSEYPAFSDGGPPRQKDCYVADSTLIGGPTRYINHSCEPNCRLFTVSYNKSDQRIYDLAFFALEDIEKGEELTFDYVDPDVDDEEEDVNEDDTSIEDEDLAMWERGSGRRGTGAADAAAAASSKGNVVNSNSATRTLGSSGGKKKQTVSCHCGAARCRGVMWE</sequence>
<feature type="region of interest" description="Disordered" evidence="9">
    <location>
        <begin position="67"/>
        <end position="125"/>
    </location>
</feature>
<protein>
    <recommendedName>
        <fullName evidence="14">SET domain-containing protein</fullName>
    </recommendedName>
</protein>
<dbReference type="EMBL" id="JBFMKM010000006">
    <property type="protein sequence ID" value="KAL1305526.1"/>
    <property type="molecule type" value="Genomic_DNA"/>
</dbReference>
<feature type="compositionally biased region" description="Low complexity" evidence="9">
    <location>
        <begin position="106"/>
        <end position="125"/>
    </location>
</feature>
<dbReference type="PROSITE" id="PS50868">
    <property type="entry name" value="POST_SET"/>
    <property type="match status" value="1"/>
</dbReference>
<evidence type="ECO:0000256" key="1">
    <source>
        <dbReference type="ARBA" id="ARBA00004286"/>
    </source>
</evidence>
<dbReference type="InterPro" id="IPR050973">
    <property type="entry name" value="H3K9_Histone-Lys_N-MTase"/>
</dbReference>
<keyword evidence="13" id="KW-1185">Reference proteome</keyword>
<organism evidence="12 13">
    <name type="scientific">Neodothiora populina</name>
    <dbReference type="NCBI Taxonomy" id="2781224"/>
    <lineage>
        <taxon>Eukaryota</taxon>
        <taxon>Fungi</taxon>
        <taxon>Dikarya</taxon>
        <taxon>Ascomycota</taxon>
        <taxon>Pezizomycotina</taxon>
        <taxon>Dothideomycetes</taxon>
        <taxon>Dothideomycetidae</taxon>
        <taxon>Dothideales</taxon>
        <taxon>Dothioraceae</taxon>
        <taxon>Neodothiora</taxon>
    </lineage>
</organism>
<evidence type="ECO:0000259" key="10">
    <source>
        <dbReference type="PROSITE" id="PS50280"/>
    </source>
</evidence>
<feature type="domain" description="Post-SET" evidence="11">
    <location>
        <begin position="565"/>
        <end position="581"/>
    </location>
</feature>
<feature type="region of interest" description="Disordered" evidence="9">
    <location>
        <begin position="525"/>
        <end position="564"/>
    </location>
</feature>
<evidence type="ECO:0000256" key="7">
    <source>
        <dbReference type="ARBA" id="ARBA00022723"/>
    </source>
</evidence>
<keyword evidence="7" id="KW-0479">Metal-binding</keyword>
<keyword evidence="5" id="KW-0808">Transferase</keyword>
<evidence type="ECO:0000256" key="4">
    <source>
        <dbReference type="ARBA" id="ARBA00022603"/>
    </source>
</evidence>
<dbReference type="SUPFAM" id="SSF54160">
    <property type="entry name" value="Chromo domain-like"/>
    <property type="match status" value="1"/>
</dbReference>
<dbReference type="InterPro" id="IPR007728">
    <property type="entry name" value="Pre-SET_dom"/>
</dbReference>
<comment type="subunit">
    <text evidence="2">Component of the NuA4 histone acetyltransferase complex.</text>
</comment>
<name>A0ABR3PIG0_9PEZI</name>
<dbReference type="Proteomes" id="UP001562354">
    <property type="component" value="Unassembled WGS sequence"/>
</dbReference>
<dbReference type="InterPro" id="IPR001214">
    <property type="entry name" value="SET_dom"/>
</dbReference>
<evidence type="ECO:0000256" key="2">
    <source>
        <dbReference type="ARBA" id="ARBA00011353"/>
    </source>
</evidence>
<dbReference type="Pfam" id="PF05033">
    <property type="entry name" value="Pre-SET"/>
    <property type="match status" value="1"/>
</dbReference>
<dbReference type="PANTHER" id="PTHR46223">
    <property type="entry name" value="HISTONE-LYSINE N-METHYLTRANSFERASE SUV39H"/>
    <property type="match status" value="1"/>
</dbReference>
<dbReference type="InterPro" id="IPR003616">
    <property type="entry name" value="Post-SET_dom"/>
</dbReference>
<comment type="caution">
    <text evidence="12">The sequence shown here is derived from an EMBL/GenBank/DDBJ whole genome shotgun (WGS) entry which is preliminary data.</text>
</comment>
<dbReference type="PANTHER" id="PTHR46223:SF3">
    <property type="entry name" value="HISTONE-LYSINE N-METHYLTRANSFERASE SET-23"/>
    <property type="match status" value="1"/>
</dbReference>
<evidence type="ECO:0000313" key="13">
    <source>
        <dbReference type="Proteomes" id="UP001562354"/>
    </source>
</evidence>
<keyword evidence="3" id="KW-0158">Chromosome</keyword>
<dbReference type="CDD" id="cd00024">
    <property type="entry name" value="CD_CSD"/>
    <property type="match status" value="1"/>
</dbReference>
<dbReference type="Pfam" id="PF00856">
    <property type="entry name" value="SET"/>
    <property type="match status" value="1"/>
</dbReference>
<dbReference type="RefSeq" id="XP_069201799.1">
    <property type="nucleotide sequence ID" value="XM_069348395.1"/>
</dbReference>
<dbReference type="SUPFAM" id="SSF82199">
    <property type="entry name" value="SET domain"/>
    <property type="match status" value="1"/>
</dbReference>
<evidence type="ECO:0000256" key="3">
    <source>
        <dbReference type="ARBA" id="ARBA00022454"/>
    </source>
</evidence>
<dbReference type="InterPro" id="IPR016197">
    <property type="entry name" value="Chromo-like_dom_sf"/>
</dbReference>
<evidence type="ECO:0000256" key="8">
    <source>
        <dbReference type="ARBA" id="ARBA00022833"/>
    </source>
</evidence>